<dbReference type="Proteomes" id="UP000823632">
    <property type="component" value="Unassembled WGS sequence"/>
</dbReference>
<reference evidence="4" key="2">
    <citation type="journal article" date="2021" name="PeerJ">
        <title>Extensive microbial diversity within the chicken gut microbiome revealed by metagenomics and culture.</title>
        <authorList>
            <person name="Gilroy R."/>
            <person name="Ravi A."/>
            <person name="Getino M."/>
            <person name="Pursley I."/>
            <person name="Horton D.L."/>
            <person name="Alikhan N.F."/>
            <person name="Baker D."/>
            <person name="Gharbi K."/>
            <person name="Hall N."/>
            <person name="Watson M."/>
            <person name="Adriaenssens E.M."/>
            <person name="Foster-Nyarko E."/>
            <person name="Jarju S."/>
            <person name="Secka A."/>
            <person name="Antonio M."/>
            <person name="Oren A."/>
            <person name="Chaudhuri R.R."/>
            <person name="La Ragione R."/>
            <person name="Hildebrand F."/>
            <person name="Pallen M.J."/>
        </authorList>
    </citation>
    <scope>NUCLEOTIDE SEQUENCE</scope>
    <source>
        <strain evidence="4">10192</strain>
    </source>
</reference>
<dbReference type="InterPro" id="IPR029058">
    <property type="entry name" value="AB_hydrolase_fold"/>
</dbReference>
<dbReference type="PANTHER" id="PTHR30035:SF3">
    <property type="entry name" value="INTERMEMBRANE PHOSPHOLIPID TRANSPORT SYSTEM LIPOPROTEIN MLAA"/>
    <property type="match status" value="1"/>
</dbReference>
<comment type="similarity">
    <text evidence="1">Belongs to the MlaA family.</text>
</comment>
<accession>A0A9D9GYV0</accession>
<evidence type="ECO:0000256" key="2">
    <source>
        <dbReference type="ARBA" id="ARBA00022729"/>
    </source>
</evidence>
<protein>
    <submittedName>
        <fullName evidence="4">VacJ family lipoprotein</fullName>
    </submittedName>
</protein>
<gene>
    <name evidence="4" type="ORF">IAC76_01960</name>
</gene>
<keyword evidence="4" id="KW-0449">Lipoprotein</keyword>
<keyword evidence="2" id="KW-0732">Signal</keyword>
<keyword evidence="3" id="KW-0175">Coiled coil</keyword>
<dbReference type="Pfam" id="PF04333">
    <property type="entry name" value="MlaA"/>
    <property type="match status" value="1"/>
</dbReference>
<dbReference type="PANTHER" id="PTHR30035">
    <property type="entry name" value="LIPOPROTEIN VACJ-RELATED"/>
    <property type="match status" value="1"/>
</dbReference>
<dbReference type="SUPFAM" id="SSF53474">
    <property type="entry name" value="alpha/beta-Hydrolases"/>
    <property type="match status" value="1"/>
</dbReference>
<comment type="caution">
    <text evidence="4">The sequence shown here is derived from an EMBL/GenBank/DDBJ whole genome shotgun (WGS) entry which is preliminary data.</text>
</comment>
<sequence length="734" mass="84220">MNILKKFILYLLIIISLNLNSCYAESNQLTLNKYPDYAYEYLGNDRFEKFNRKMFNFNSKLNKYALKPMHILWASIMPQYGMDRIQYMTNNIEYPIRLMSSLIQRDFKTSGRETVRFLTNTTIGLGGMFDPAKHIFKFEQSPDRMEQALASTKLKSGPFLVVPGFMATCPRDLCGKALNTALNPTSYIATPVLAAVKAGLLLNRTAYMQPLMKMIESTYADPYDITKKLYGIESHIKNSNMDNKEVLDTNIDIFDEQIENIDGIENVKLEDTENTELSSAASKKFKDDEITIAEIVNAGDEINDIILKSYNYPHSKLMADMLLEEYNPQDPVTDSMRTALFELPDINNSIWNEMSLWNRSFSKRIKTSSVNITPNRDDYRFRYILQKQDSSPLAIIFPSIGEGINSTHSTLMAKLFFDAGYSVIIEGSAFHWEFAKSMPENYRPGNPSNDADYLKTVTAKIISKLENKKDIKFNQEKVVIGTSFGALTALFLADKEYNNNTLGITKYISICPPVELVYAMNAIDKNTAEWSNDVDNLKDKVALTASKIIQIAKIKEDTEPDMEKLPFTQAEAKLITGFIMHQKLSDLIYTIEKDNYPDKKELYKMINSMNYRDYVDKYILSQNGTTLDELNFITSLHSISDYLQESNNYKIYHSINDYLTNPRQLKQLKLYTGNKSVYLDNGAHLGFLYREEFIDELKKDIALIIKDTEQQETELSENKEAINNEKHVMVSISK</sequence>
<name>A0A9D9GYV0_9BACT</name>
<organism evidence="4 5">
    <name type="scientific">Candidatus Scatousia excrementipullorum</name>
    <dbReference type="NCBI Taxonomy" id="2840936"/>
    <lineage>
        <taxon>Bacteria</taxon>
        <taxon>Candidatus Scatousia</taxon>
    </lineage>
</organism>
<proteinExistence type="inferred from homology"/>
<evidence type="ECO:0000313" key="5">
    <source>
        <dbReference type="Proteomes" id="UP000823632"/>
    </source>
</evidence>
<reference evidence="4" key="1">
    <citation type="submission" date="2020-10" db="EMBL/GenBank/DDBJ databases">
        <authorList>
            <person name="Gilroy R."/>
        </authorList>
    </citation>
    <scope>NUCLEOTIDE SEQUENCE</scope>
    <source>
        <strain evidence="4">10192</strain>
    </source>
</reference>
<dbReference type="InterPro" id="IPR007428">
    <property type="entry name" value="MlaA"/>
</dbReference>
<evidence type="ECO:0000256" key="1">
    <source>
        <dbReference type="ARBA" id="ARBA00010634"/>
    </source>
</evidence>
<evidence type="ECO:0000313" key="4">
    <source>
        <dbReference type="EMBL" id="MBO8430131.1"/>
    </source>
</evidence>
<dbReference type="GO" id="GO:0120010">
    <property type="term" value="P:intermembrane phospholipid transfer"/>
    <property type="evidence" value="ECO:0007669"/>
    <property type="project" value="TreeGrafter"/>
</dbReference>
<dbReference type="GO" id="GO:0016020">
    <property type="term" value="C:membrane"/>
    <property type="evidence" value="ECO:0007669"/>
    <property type="project" value="InterPro"/>
</dbReference>
<dbReference type="PRINTS" id="PR01805">
    <property type="entry name" value="VACJLIPOPROT"/>
</dbReference>
<feature type="coiled-coil region" evidence="3">
    <location>
        <begin position="694"/>
        <end position="725"/>
    </location>
</feature>
<dbReference type="AlphaFoldDB" id="A0A9D9GYV0"/>
<dbReference type="Gene3D" id="3.40.50.1820">
    <property type="entry name" value="alpha/beta hydrolase"/>
    <property type="match status" value="1"/>
</dbReference>
<evidence type="ECO:0000256" key="3">
    <source>
        <dbReference type="SAM" id="Coils"/>
    </source>
</evidence>
<dbReference type="EMBL" id="JADIND010000043">
    <property type="protein sequence ID" value="MBO8430131.1"/>
    <property type="molecule type" value="Genomic_DNA"/>
</dbReference>